<feature type="transmembrane region" description="Helical" evidence="1">
    <location>
        <begin position="301"/>
        <end position="323"/>
    </location>
</feature>
<accession>A0AAV5B4B3</accession>
<sequence length="687" mass="72997">MRSAGSWLADRPTLYTMQLSDESRERLVGAVQAFAQDHPMTVVSHDSVVQQSGATLYTFGVLASSAAVSAVEPLDVLGTPVVDDAVVSAVVSGAPGAYAGFGNNAFDRVQELPSIRAGAYFRVQKLDSAAVVGSSCTVLGLSDEEFQALLADVATATGCSGEALTEKTFGSVPMAGLFAFFSAGAFLLLALGLSLLLVARSLLELKTLGVRLMLGWGAGGFLLRLFRPQLAQLLAVVPVCLAGTALMLSGFGLTAPLAAFVGTIVAAPVVAVLLSLALAALPILLVKPVDAICARYSRRGFYVLAAGVYLVTLAAVFGGSLYINQPLAMYTDLARTRSVWSAYEDWWVVKDLSVDGQHFVGDAMAQAKDVYDWYAAHEDDEGVYLSNVSYTPEVDIEGDLPDAAVRPVPFWYLAASPSYLEQAGVELSPDVLAKVRQGVRVYLLPSSLSAGETEALKSYLLASRKPWDSNIVTEYMKHPSTEFVPYDGAKGLFTWATHEGEPAETSGMVIAVLSAENMVPFESESLVASGLNSYLKLDGQAASQLLDNDSVALNSGLDLRFATVGNFIDGMKKLFEELFFLFGIVLAMLVIIVAVMVLCIVEVVNRVSAREVSVKCVLGFGPWTIYRREFLFVNIATLTGVAVSALAQSTAGLLMGGALLVASNLLIVLAARRRSVAVVLETVSKEQ</sequence>
<comment type="caution">
    <text evidence="2">The sequence shown here is derived from an EMBL/GenBank/DDBJ whole genome shotgun (WGS) entry which is preliminary data.</text>
</comment>
<evidence type="ECO:0000256" key="1">
    <source>
        <dbReference type="SAM" id="Phobius"/>
    </source>
</evidence>
<gene>
    <name evidence="2" type="ORF">ATOP_11130</name>
</gene>
<keyword evidence="1" id="KW-1133">Transmembrane helix</keyword>
<organism evidence="2 3">
    <name type="scientific">Granulimonas faecalis</name>
    <dbReference type="NCBI Taxonomy" id="2894155"/>
    <lineage>
        <taxon>Bacteria</taxon>
        <taxon>Bacillati</taxon>
        <taxon>Actinomycetota</taxon>
        <taxon>Coriobacteriia</taxon>
        <taxon>Coriobacteriales</taxon>
        <taxon>Kribbibacteriaceae</taxon>
        <taxon>Granulimonas</taxon>
    </lineage>
</organism>
<keyword evidence="3" id="KW-1185">Reference proteome</keyword>
<feature type="transmembrane region" description="Helical" evidence="1">
    <location>
        <begin position="653"/>
        <end position="671"/>
    </location>
</feature>
<dbReference type="Proteomes" id="UP001055025">
    <property type="component" value="Unassembled WGS sequence"/>
</dbReference>
<name>A0AAV5B4B3_9ACTN</name>
<feature type="transmembrane region" description="Helical" evidence="1">
    <location>
        <begin position="177"/>
        <end position="202"/>
    </location>
</feature>
<keyword evidence="1" id="KW-0812">Transmembrane</keyword>
<evidence type="ECO:0000313" key="3">
    <source>
        <dbReference type="Proteomes" id="UP001055025"/>
    </source>
</evidence>
<dbReference type="EMBL" id="BQKC01000001">
    <property type="protein sequence ID" value="GJM55458.1"/>
    <property type="molecule type" value="Genomic_DNA"/>
</dbReference>
<feature type="transmembrane region" description="Helical" evidence="1">
    <location>
        <begin position="208"/>
        <end position="226"/>
    </location>
</feature>
<reference evidence="2" key="1">
    <citation type="journal article" date="2022" name="Int. J. Syst. Evol. Microbiol.">
        <title>Granulimonas faecalis gen. nov., sp. nov., and Leptogranulimonas caecicola gen. nov., sp. nov., novel lactate-producing Atopobiaceae bacteria isolated from mouse intestines, and an emended description of the family Atopobiaceae.</title>
        <authorList>
            <person name="Morinaga K."/>
            <person name="Kusada H."/>
            <person name="Sakamoto S."/>
            <person name="Murakami T."/>
            <person name="Toyoda A."/>
            <person name="Mori H."/>
            <person name="Meng X.Y."/>
            <person name="Takashino M."/>
            <person name="Murotomi K."/>
            <person name="Tamaki H."/>
        </authorList>
    </citation>
    <scope>NUCLEOTIDE SEQUENCE</scope>
    <source>
        <strain evidence="2">OPF53</strain>
    </source>
</reference>
<dbReference type="AlphaFoldDB" id="A0AAV5B4B3"/>
<proteinExistence type="predicted"/>
<evidence type="ECO:0000313" key="2">
    <source>
        <dbReference type="EMBL" id="GJM55458.1"/>
    </source>
</evidence>
<feature type="transmembrane region" description="Helical" evidence="1">
    <location>
        <begin position="578"/>
        <end position="601"/>
    </location>
</feature>
<feature type="transmembrane region" description="Helical" evidence="1">
    <location>
        <begin position="233"/>
        <end position="251"/>
    </location>
</feature>
<feature type="transmembrane region" description="Helical" evidence="1">
    <location>
        <begin position="630"/>
        <end position="647"/>
    </location>
</feature>
<protein>
    <submittedName>
        <fullName evidence="2">Uncharacterized protein</fullName>
    </submittedName>
</protein>
<feature type="transmembrane region" description="Helical" evidence="1">
    <location>
        <begin position="257"/>
        <end position="281"/>
    </location>
</feature>
<keyword evidence="1" id="KW-0472">Membrane</keyword>